<dbReference type="Gene3D" id="3.30.70.920">
    <property type="match status" value="1"/>
</dbReference>
<gene>
    <name evidence="5" type="ORF">B4O97_02195</name>
</gene>
<dbReference type="InterPro" id="IPR011008">
    <property type="entry name" value="Dimeric_a/b-barrel"/>
</dbReference>
<dbReference type="Proteomes" id="UP000192343">
    <property type="component" value="Unassembled WGS sequence"/>
</dbReference>
<evidence type="ECO:0000313" key="6">
    <source>
        <dbReference type="Proteomes" id="UP000192343"/>
    </source>
</evidence>
<comment type="caution">
    <text evidence="5">The sequence shown here is derived from an EMBL/GenBank/DDBJ whole genome shotgun (WGS) entry which is preliminary data.</text>
</comment>
<dbReference type="InterPro" id="IPR036390">
    <property type="entry name" value="WH_DNA-bd_sf"/>
</dbReference>
<keyword evidence="2" id="KW-0238">DNA-binding</keyword>
<organism evidence="5 6">
    <name type="scientific">Marispirochaeta aestuarii</name>
    <dbReference type="NCBI Taxonomy" id="1963862"/>
    <lineage>
        <taxon>Bacteria</taxon>
        <taxon>Pseudomonadati</taxon>
        <taxon>Spirochaetota</taxon>
        <taxon>Spirochaetia</taxon>
        <taxon>Spirochaetales</taxon>
        <taxon>Spirochaetaceae</taxon>
        <taxon>Marispirochaeta</taxon>
    </lineage>
</organism>
<dbReference type="PANTHER" id="PTHR30154">
    <property type="entry name" value="LEUCINE-RESPONSIVE REGULATORY PROTEIN"/>
    <property type="match status" value="1"/>
</dbReference>
<dbReference type="SMART" id="SM00344">
    <property type="entry name" value="HTH_ASNC"/>
    <property type="match status" value="1"/>
</dbReference>
<dbReference type="AlphaFoldDB" id="A0A1Y1S388"/>
<sequence length="164" mass="18373">MHLDELNRAILYRLQDGRRSFRRIAEELAVTENTVRARVNRMVESGVLEIRALVEPEAVPGGQLAVVGIKLATMDLVNKGEEISRLKGVVSVKVVTGRFDLIIEVLLTEGFGLLEFYTQEVSRVQEIDSVETFIVYKSYNSKVPLNHKPEKLPGPAVLSGKERN</sequence>
<dbReference type="SUPFAM" id="SSF46785">
    <property type="entry name" value="Winged helix' DNA-binding domain"/>
    <property type="match status" value="1"/>
</dbReference>
<dbReference type="GO" id="GO:0006355">
    <property type="term" value="P:regulation of DNA-templated transcription"/>
    <property type="evidence" value="ECO:0007669"/>
    <property type="project" value="UniProtKB-ARBA"/>
</dbReference>
<reference evidence="5 6" key="1">
    <citation type="submission" date="2017-03" db="EMBL/GenBank/DDBJ databases">
        <title>Draft Genome sequence of Marispirochaeta sp. strain JC444.</title>
        <authorList>
            <person name="Shivani Y."/>
            <person name="Subhash Y."/>
            <person name="Sasikala C."/>
            <person name="Ramana C."/>
        </authorList>
    </citation>
    <scope>NUCLEOTIDE SEQUENCE [LARGE SCALE GENOMIC DNA]</scope>
    <source>
        <strain evidence="5 6">JC444</strain>
    </source>
</reference>
<evidence type="ECO:0000313" key="5">
    <source>
        <dbReference type="EMBL" id="ORC37832.1"/>
    </source>
</evidence>
<protein>
    <submittedName>
        <fullName evidence="5">Transcriptional regulator</fullName>
    </submittedName>
</protein>
<feature type="domain" description="HTH asnC-type" evidence="4">
    <location>
        <begin position="3"/>
        <end position="70"/>
    </location>
</feature>
<dbReference type="Pfam" id="PF01037">
    <property type="entry name" value="AsnC_trans_reg"/>
    <property type="match status" value="1"/>
</dbReference>
<evidence type="ECO:0000259" key="4">
    <source>
        <dbReference type="PROSITE" id="PS50956"/>
    </source>
</evidence>
<dbReference type="InterPro" id="IPR019888">
    <property type="entry name" value="Tscrpt_reg_AsnC-like"/>
</dbReference>
<dbReference type="PROSITE" id="PS50956">
    <property type="entry name" value="HTH_ASNC_2"/>
    <property type="match status" value="1"/>
</dbReference>
<dbReference type="InterPro" id="IPR019887">
    <property type="entry name" value="Tscrpt_reg_AsnC/Lrp_C"/>
</dbReference>
<proteinExistence type="predicted"/>
<dbReference type="GO" id="GO:0043200">
    <property type="term" value="P:response to amino acid"/>
    <property type="evidence" value="ECO:0007669"/>
    <property type="project" value="TreeGrafter"/>
</dbReference>
<keyword evidence="3" id="KW-0804">Transcription</keyword>
<keyword evidence="6" id="KW-1185">Reference proteome</keyword>
<dbReference type="PRINTS" id="PR00033">
    <property type="entry name" value="HTHASNC"/>
</dbReference>
<dbReference type="RefSeq" id="WP_083047876.1">
    <property type="nucleotide sequence ID" value="NZ_MWQY01000002.1"/>
</dbReference>
<dbReference type="InterPro" id="IPR011991">
    <property type="entry name" value="ArsR-like_HTH"/>
</dbReference>
<dbReference type="Gene3D" id="1.10.10.10">
    <property type="entry name" value="Winged helix-like DNA-binding domain superfamily/Winged helix DNA-binding domain"/>
    <property type="match status" value="1"/>
</dbReference>
<dbReference type="EMBL" id="MWQY01000002">
    <property type="protein sequence ID" value="ORC37832.1"/>
    <property type="molecule type" value="Genomic_DNA"/>
</dbReference>
<dbReference type="InterPro" id="IPR000485">
    <property type="entry name" value="AsnC-type_HTH_dom"/>
</dbReference>
<dbReference type="Pfam" id="PF13404">
    <property type="entry name" value="HTH_AsnC-type"/>
    <property type="match status" value="1"/>
</dbReference>
<dbReference type="GO" id="GO:0043565">
    <property type="term" value="F:sequence-specific DNA binding"/>
    <property type="evidence" value="ECO:0007669"/>
    <property type="project" value="InterPro"/>
</dbReference>
<dbReference type="InterPro" id="IPR036388">
    <property type="entry name" value="WH-like_DNA-bd_sf"/>
</dbReference>
<evidence type="ECO:0000256" key="3">
    <source>
        <dbReference type="ARBA" id="ARBA00023163"/>
    </source>
</evidence>
<evidence type="ECO:0000256" key="2">
    <source>
        <dbReference type="ARBA" id="ARBA00023125"/>
    </source>
</evidence>
<evidence type="ECO:0000256" key="1">
    <source>
        <dbReference type="ARBA" id="ARBA00023015"/>
    </source>
</evidence>
<dbReference type="STRING" id="1963862.B4O97_02195"/>
<dbReference type="GO" id="GO:0005829">
    <property type="term" value="C:cytosol"/>
    <property type="evidence" value="ECO:0007669"/>
    <property type="project" value="TreeGrafter"/>
</dbReference>
<dbReference type="PANTHER" id="PTHR30154:SF34">
    <property type="entry name" value="TRANSCRIPTIONAL REGULATOR AZLB"/>
    <property type="match status" value="1"/>
</dbReference>
<dbReference type="SUPFAM" id="SSF54909">
    <property type="entry name" value="Dimeric alpha+beta barrel"/>
    <property type="match status" value="1"/>
</dbReference>
<name>A0A1Y1S388_9SPIO</name>
<dbReference type="OrthoDB" id="529868at2"/>
<accession>A0A1Y1S388</accession>
<keyword evidence="1" id="KW-0805">Transcription regulation</keyword>
<dbReference type="CDD" id="cd00090">
    <property type="entry name" value="HTH_ARSR"/>
    <property type="match status" value="1"/>
</dbReference>